<evidence type="ECO:0000256" key="7">
    <source>
        <dbReference type="ARBA" id="ARBA00023015"/>
    </source>
</evidence>
<dbReference type="InterPro" id="IPR013087">
    <property type="entry name" value="Znf_C2H2_type"/>
</dbReference>
<sequence length="224" mass="24281">MEEWGVLGEPPQELQRDGSPLGFPLPGPEEPGVPEPQGTPAAASPAPPAPRWRPPPRCRHHHPPAPPLPPPPPPPPPPPRPFACGECGKRFGLSSHLIRHQRSHTGERPFGCGACGKAFAQRSDLARHHRTHTGERLYSCGDCGKRFAESSHLLRHRVTHSGERPFQCRLCGAPSEDEWAEPTVIGPAPGGLRVGGEWAGLRATPTRPPAANHLRIVGWQWGVE</sequence>
<accession>A0ABC9XXP5</accession>
<organism evidence="14 15">
    <name type="scientific">Grus japonensis</name>
    <name type="common">Japanese crane</name>
    <name type="synonym">Red-crowned crane</name>
    <dbReference type="NCBI Taxonomy" id="30415"/>
    <lineage>
        <taxon>Eukaryota</taxon>
        <taxon>Metazoa</taxon>
        <taxon>Chordata</taxon>
        <taxon>Craniata</taxon>
        <taxon>Vertebrata</taxon>
        <taxon>Euteleostomi</taxon>
        <taxon>Archelosauria</taxon>
        <taxon>Archosauria</taxon>
        <taxon>Dinosauria</taxon>
        <taxon>Saurischia</taxon>
        <taxon>Theropoda</taxon>
        <taxon>Coelurosauria</taxon>
        <taxon>Aves</taxon>
        <taxon>Neognathae</taxon>
        <taxon>Neoaves</taxon>
        <taxon>Gruiformes</taxon>
        <taxon>Gruidae</taxon>
        <taxon>Grus</taxon>
    </lineage>
</organism>
<feature type="compositionally biased region" description="Basic residues" evidence="12">
    <location>
        <begin position="54"/>
        <end position="63"/>
    </location>
</feature>
<keyword evidence="7" id="KW-0805">Transcription regulation</keyword>
<evidence type="ECO:0000256" key="10">
    <source>
        <dbReference type="ARBA" id="ARBA00023242"/>
    </source>
</evidence>
<feature type="domain" description="C2H2-type" evidence="13">
    <location>
        <begin position="110"/>
        <end position="137"/>
    </location>
</feature>
<dbReference type="FunFam" id="3.30.160.60:FF:000647">
    <property type="entry name" value="myeloid zinc finger 1 isoform X1"/>
    <property type="match status" value="1"/>
</dbReference>
<dbReference type="GO" id="GO:0008270">
    <property type="term" value="F:zinc ion binding"/>
    <property type="evidence" value="ECO:0007669"/>
    <property type="project" value="UniProtKB-KW"/>
</dbReference>
<dbReference type="PANTHER" id="PTHR46105">
    <property type="entry name" value="AGAP004733-PA"/>
    <property type="match status" value="1"/>
</dbReference>
<dbReference type="GO" id="GO:0003677">
    <property type="term" value="F:DNA binding"/>
    <property type="evidence" value="ECO:0007669"/>
    <property type="project" value="UniProtKB-KW"/>
</dbReference>
<reference evidence="14 15" key="1">
    <citation type="submission" date="2024-06" db="EMBL/GenBank/DDBJ databases">
        <title>The draft genome of Grus japonensis, version 3.</title>
        <authorList>
            <person name="Nabeshima K."/>
            <person name="Suzuki S."/>
            <person name="Onuma M."/>
        </authorList>
    </citation>
    <scope>NUCLEOTIDE SEQUENCE [LARGE SCALE GENOMIC DNA]</scope>
    <source>
        <strain evidence="14 15">451A</strain>
    </source>
</reference>
<keyword evidence="5 11" id="KW-0863">Zinc-finger</keyword>
<evidence type="ECO:0000256" key="6">
    <source>
        <dbReference type="ARBA" id="ARBA00022833"/>
    </source>
</evidence>
<dbReference type="Pfam" id="PF00096">
    <property type="entry name" value="zf-C2H2"/>
    <property type="match status" value="3"/>
</dbReference>
<evidence type="ECO:0000313" key="15">
    <source>
        <dbReference type="Proteomes" id="UP001623348"/>
    </source>
</evidence>
<feature type="domain" description="C2H2-type" evidence="13">
    <location>
        <begin position="138"/>
        <end position="165"/>
    </location>
</feature>
<dbReference type="FunFam" id="3.30.160.60:FF:002343">
    <property type="entry name" value="Zinc finger protein 33A"/>
    <property type="match status" value="1"/>
</dbReference>
<keyword evidence="6" id="KW-0862">Zinc</keyword>
<evidence type="ECO:0000313" key="14">
    <source>
        <dbReference type="EMBL" id="GAB0202421.1"/>
    </source>
</evidence>
<evidence type="ECO:0000256" key="12">
    <source>
        <dbReference type="SAM" id="MobiDB-lite"/>
    </source>
</evidence>
<protein>
    <submittedName>
        <fullName evidence="14">Zinc finger protein 22-like</fullName>
    </submittedName>
</protein>
<keyword evidence="9" id="KW-0804">Transcription</keyword>
<evidence type="ECO:0000256" key="1">
    <source>
        <dbReference type="ARBA" id="ARBA00004123"/>
    </source>
</evidence>
<keyword evidence="8" id="KW-0238">DNA-binding</keyword>
<dbReference type="GO" id="GO:0005634">
    <property type="term" value="C:nucleus"/>
    <property type="evidence" value="ECO:0007669"/>
    <property type="project" value="UniProtKB-SubCell"/>
</dbReference>
<evidence type="ECO:0000256" key="4">
    <source>
        <dbReference type="ARBA" id="ARBA00022737"/>
    </source>
</evidence>
<evidence type="ECO:0000256" key="9">
    <source>
        <dbReference type="ARBA" id="ARBA00023163"/>
    </source>
</evidence>
<evidence type="ECO:0000256" key="2">
    <source>
        <dbReference type="ARBA" id="ARBA00006991"/>
    </source>
</evidence>
<comment type="subcellular location">
    <subcellularLocation>
        <location evidence="1">Nucleus</location>
    </subcellularLocation>
</comment>
<dbReference type="PROSITE" id="PS00028">
    <property type="entry name" value="ZINC_FINGER_C2H2_1"/>
    <property type="match status" value="3"/>
</dbReference>
<dbReference type="EMBL" id="BAAFJT010000039">
    <property type="protein sequence ID" value="GAB0202421.1"/>
    <property type="molecule type" value="Genomic_DNA"/>
</dbReference>
<feature type="region of interest" description="Disordered" evidence="12">
    <location>
        <begin position="1"/>
        <end position="85"/>
    </location>
</feature>
<comment type="similarity">
    <text evidence="2">Belongs to the krueppel C2H2-type zinc-finger protein family.</text>
</comment>
<keyword evidence="4" id="KW-0677">Repeat</keyword>
<dbReference type="PANTHER" id="PTHR46105:SF31">
    <property type="entry name" value="LOW QUALITY PROTEIN: ZINC FINGER PROTEIN 721-RELATED"/>
    <property type="match status" value="1"/>
</dbReference>
<feature type="compositionally biased region" description="Low complexity" evidence="12">
    <location>
        <begin position="35"/>
        <end position="44"/>
    </location>
</feature>
<dbReference type="InterPro" id="IPR050457">
    <property type="entry name" value="ZnFinger_BTB_dom_contain"/>
</dbReference>
<evidence type="ECO:0000256" key="8">
    <source>
        <dbReference type="ARBA" id="ARBA00023125"/>
    </source>
</evidence>
<keyword evidence="10" id="KW-0539">Nucleus</keyword>
<evidence type="ECO:0000256" key="3">
    <source>
        <dbReference type="ARBA" id="ARBA00022723"/>
    </source>
</evidence>
<dbReference type="SMART" id="SM00355">
    <property type="entry name" value="ZnF_C2H2"/>
    <property type="match status" value="3"/>
</dbReference>
<evidence type="ECO:0000256" key="5">
    <source>
        <dbReference type="ARBA" id="ARBA00022771"/>
    </source>
</evidence>
<keyword evidence="3" id="KW-0479">Metal-binding</keyword>
<dbReference type="InterPro" id="IPR036236">
    <property type="entry name" value="Znf_C2H2_sf"/>
</dbReference>
<name>A0ABC9XXP5_GRUJA</name>
<feature type="domain" description="C2H2-type" evidence="13">
    <location>
        <begin position="82"/>
        <end position="109"/>
    </location>
</feature>
<feature type="compositionally biased region" description="Pro residues" evidence="12">
    <location>
        <begin position="64"/>
        <end position="81"/>
    </location>
</feature>
<dbReference type="PROSITE" id="PS50157">
    <property type="entry name" value="ZINC_FINGER_C2H2_2"/>
    <property type="match status" value="3"/>
</dbReference>
<evidence type="ECO:0000256" key="11">
    <source>
        <dbReference type="PROSITE-ProRule" id="PRU00042"/>
    </source>
</evidence>
<keyword evidence="15" id="KW-1185">Reference proteome</keyword>
<proteinExistence type="inferred from homology"/>
<dbReference type="FunFam" id="3.30.160.60:FF:001442">
    <property type="entry name" value="zinc finger protein 696"/>
    <property type="match status" value="1"/>
</dbReference>
<evidence type="ECO:0000259" key="13">
    <source>
        <dbReference type="PROSITE" id="PS50157"/>
    </source>
</evidence>
<dbReference type="SUPFAM" id="SSF57667">
    <property type="entry name" value="beta-beta-alpha zinc fingers"/>
    <property type="match status" value="2"/>
</dbReference>
<dbReference type="Proteomes" id="UP001623348">
    <property type="component" value="Unassembled WGS sequence"/>
</dbReference>
<dbReference type="AlphaFoldDB" id="A0ABC9XXP5"/>
<comment type="caution">
    <text evidence="14">The sequence shown here is derived from an EMBL/GenBank/DDBJ whole genome shotgun (WGS) entry which is preliminary data.</text>
</comment>
<dbReference type="Gene3D" id="3.30.160.60">
    <property type="entry name" value="Classic Zinc Finger"/>
    <property type="match status" value="3"/>
</dbReference>
<feature type="compositionally biased region" description="Pro residues" evidence="12">
    <location>
        <begin position="23"/>
        <end position="34"/>
    </location>
</feature>
<gene>
    <name evidence="14" type="ORF">GRJ2_002707700</name>
</gene>